<proteinExistence type="predicted"/>
<protein>
    <submittedName>
        <fullName evidence="1">Uncharacterized protein</fullName>
    </submittedName>
</protein>
<reference evidence="2" key="1">
    <citation type="submission" date="2016-10" db="EMBL/GenBank/DDBJ databases">
        <authorList>
            <person name="Varghese N."/>
            <person name="Submissions S."/>
        </authorList>
    </citation>
    <scope>NUCLEOTIDE SEQUENCE [LARGE SCALE GENOMIC DNA]</scope>
    <source>
        <strain evidence="2">UNC267MFSha1.1M11</strain>
    </source>
</reference>
<evidence type="ECO:0000313" key="1">
    <source>
        <dbReference type="EMBL" id="SCX19915.1"/>
    </source>
</evidence>
<dbReference type="STRING" id="1502745.SAMN02799620_02780"/>
<accession>A0A1G4WBF4</accession>
<dbReference type="AlphaFoldDB" id="A0A1G4WBF4"/>
<sequence>MTALTTEAIDRELATRADEIAAISATMVELDSHPGLSHVRLYPPTGVTALRWAAVESSVALLWEELGRMTSILDYAREVRARRSKPSDADRAELTHWLCARPLEVSRHRIPLAKRSLTGAGEAVEHAGLADTADRMRAAYPAVAEFLDEVDRVNSLVVQRLAQVRDRVEAVGAPEPVGIADLLAVAATDPLSLTTDVIDARVRAITAEVDSQLAEWAALAELRTNWAAAVDKTSAALDGLRDAAVRVEQVRQRAIAHVLSGPLPVQPNPEPGLRAELAALTAADPAALRALQRRITLAQHAVGEHEQLAQGLLDRRAELAGRLEVYQTKAARLGLGEDRDLLAAGRIASGLLSRRPCDLREVTRAIADYQQMLVQKREATR</sequence>
<evidence type="ECO:0000313" key="2">
    <source>
        <dbReference type="Proteomes" id="UP000199707"/>
    </source>
</evidence>
<organism evidence="1 2">
    <name type="scientific">Mycolicibacterium fluoranthenivorans</name>
    <dbReference type="NCBI Taxonomy" id="258505"/>
    <lineage>
        <taxon>Bacteria</taxon>
        <taxon>Bacillati</taxon>
        <taxon>Actinomycetota</taxon>
        <taxon>Actinomycetes</taxon>
        <taxon>Mycobacteriales</taxon>
        <taxon>Mycobacteriaceae</taxon>
        <taxon>Mycolicibacterium</taxon>
    </lineage>
</organism>
<dbReference type="EMBL" id="FMUB01000005">
    <property type="protein sequence ID" value="SCX19915.1"/>
    <property type="molecule type" value="Genomic_DNA"/>
</dbReference>
<gene>
    <name evidence="1" type="ORF">SAMN02799620_02780</name>
</gene>
<dbReference type="Proteomes" id="UP000199707">
    <property type="component" value="Unassembled WGS sequence"/>
</dbReference>
<name>A0A1G4WBF4_9MYCO</name>
<dbReference type="RefSeq" id="WP_090357723.1">
    <property type="nucleotide sequence ID" value="NZ_FMUB01000005.1"/>
</dbReference>